<sequence>MLHDTPPVLRTAPPALLQPLLQPVSASTPSVPPTPAPSRTPVPGERDTRLDTYRAICLLMIFINHVPGQYLEYLTTKNFGFSDSAEAFVLISGLSAGLAYGRKFLPGNRLALSLRIWRRAFTLYIAHIMSSIITLAIFAGGALYFHRQDLISEINIRPLVDNTEQGVVAMVLLGHQFGYNNILSMYAVVFLMLPGMLLLQKIGPALLLGVSALVWLLAGIFHIVPINFLDHNYWFLNPFSWQFLFAIGLVAMMRSRKGLSLPRHPALVSIAALYVGVSFAWVLFSWWSIDFSHGLPAVLTGFDKTFLSLTRLLHVLALGYLLAITPVFNRLSRLRLDHPLVMIGRHSLPVFIFGTILAMIGQVLLFVTGKDPIIGTLFVMVGIALHFAYARYLDWLGGLSTIAPLKT</sequence>
<evidence type="ECO:0000313" key="4">
    <source>
        <dbReference type="Proteomes" id="UP001155840"/>
    </source>
</evidence>
<feature type="transmembrane region" description="Helical" evidence="2">
    <location>
        <begin position="182"/>
        <end position="199"/>
    </location>
</feature>
<keyword evidence="4" id="KW-1185">Reference proteome</keyword>
<keyword evidence="2" id="KW-1133">Transmembrane helix</keyword>
<feature type="transmembrane region" description="Helical" evidence="2">
    <location>
        <begin position="373"/>
        <end position="390"/>
    </location>
</feature>
<keyword evidence="2" id="KW-0472">Membrane</keyword>
<evidence type="ECO:0000256" key="2">
    <source>
        <dbReference type="SAM" id="Phobius"/>
    </source>
</evidence>
<evidence type="ECO:0000313" key="3">
    <source>
        <dbReference type="EMBL" id="NHT76230.1"/>
    </source>
</evidence>
<dbReference type="Pfam" id="PF10129">
    <property type="entry name" value="OpgC_C"/>
    <property type="match status" value="1"/>
</dbReference>
<protein>
    <submittedName>
        <fullName evidence="3">Succinyl transferase OpgC</fullName>
    </submittedName>
</protein>
<dbReference type="GO" id="GO:0016740">
    <property type="term" value="F:transferase activity"/>
    <property type="evidence" value="ECO:0007669"/>
    <property type="project" value="UniProtKB-KW"/>
</dbReference>
<feature type="compositionally biased region" description="Pro residues" evidence="1">
    <location>
        <begin position="30"/>
        <end position="40"/>
    </location>
</feature>
<feature type="region of interest" description="Disordered" evidence="1">
    <location>
        <begin position="24"/>
        <end position="46"/>
    </location>
</feature>
<feature type="transmembrane region" description="Helical" evidence="2">
    <location>
        <begin position="265"/>
        <end position="289"/>
    </location>
</feature>
<reference evidence="3" key="1">
    <citation type="submission" date="2020-03" db="EMBL/GenBank/DDBJ databases">
        <title>Ferranicluibacter endophyticum gen. nov., sp. nov., a new genus isolated from Rubus ulmifolius Schott. stem.</title>
        <authorList>
            <person name="Roca-Couso R."/>
            <person name="Flores-Felix J.D."/>
            <person name="Igual J.M."/>
            <person name="Rivas R."/>
        </authorList>
    </citation>
    <scope>NUCLEOTIDE SEQUENCE</scope>
    <source>
        <strain evidence="3">CRRU44</strain>
    </source>
</reference>
<gene>
    <name evidence="3" type="primary">OpgC</name>
    <name evidence="3" type="ORF">G8E10_10825</name>
</gene>
<keyword evidence="3" id="KW-0808">Transferase</keyword>
<comment type="caution">
    <text evidence="3">The sequence shown here is derived from an EMBL/GenBank/DDBJ whole genome shotgun (WGS) entry which is preliminary data.</text>
</comment>
<name>A0AA43ZFR7_9HYPH</name>
<dbReference type="EMBL" id="JAANCM010000004">
    <property type="protein sequence ID" value="NHT76230.1"/>
    <property type="molecule type" value="Genomic_DNA"/>
</dbReference>
<proteinExistence type="predicted"/>
<accession>A0AA43ZFR7</accession>
<dbReference type="PANTHER" id="PTHR38592:SF3">
    <property type="entry name" value="BLL4819 PROTEIN"/>
    <property type="match status" value="1"/>
</dbReference>
<feature type="transmembrane region" description="Helical" evidence="2">
    <location>
        <begin position="121"/>
        <end position="145"/>
    </location>
</feature>
<dbReference type="RefSeq" id="WP_167128655.1">
    <property type="nucleotide sequence ID" value="NZ_JAANCM010000004.1"/>
</dbReference>
<dbReference type="PIRSF" id="PIRSF028704">
    <property type="entry name" value="UPC028704"/>
    <property type="match status" value="1"/>
</dbReference>
<dbReference type="InterPro" id="IPR014550">
    <property type="entry name" value="UCP028704_OpgC"/>
</dbReference>
<feature type="transmembrane region" description="Helical" evidence="2">
    <location>
        <begin position="309"/>
        <end position="328"/>
    </location>
</feature>
<feature type="transmembrane region" description="Helical" evidence="2">
    <location>
        <begin position="234"/>
        <end position="253"/>
    </location>
</feature>
<evidence type="ECO:0000256" key="1">
    <source>
        <dbReference type="SAM" id="MobiDB-lite"/>
    </source>
</evidence>
<feature type="transmembrane region" description="Helical" evidence="2">
    <location>
        <begin position="348"/>
        <end position="367"/>
    </location>
</feature>
<organism evidence="3 4">
    <name type="scientific">Ferranicluibacter rubi</name>
    <dbReference type="NCBI Taxonomy" id="2715133"/>
    <lineage>
        <taxon>Bacteria</taxon>
        <taxon>Pseudomonadati</taxon>
        <taxon>Pseudomonadota</taxon>
        <taxon>Alphaproteobacteria</taxon>
        <taxon>Hyphomicrobiales</taxon>
        <taxon>Rhizobiaceae</taxon>
        <taxon>Ferranicluibacter</taxon>
    </lineage>
</organism>
<keyword evidence="2" id="KW-0812">Transmembrane</keyword>
<dbReference type="PANTHER" id="PTHR38592">
    <property type="entry name" value="BLL4819 PROTEIN"/>
    <property type="match status" value="1"/>
</dbReference>
<dbReference type="AlphaFoldDB" id="A0AA43ZFR7"/>
<dbReference type="Proteomes" id="UP001155840">
    <property type="component" value="Unassembled WGS sequence"/>
</dbReference>
<feature type="transmembrane region" description="Helical" evidence="2">
    <location>
        <begin position="206"/>
        <end position="228"/>
    </location>
</feature>